<name>A0A835LD96_SPOEX</name>
<dbReference type="EMBL" id="JACKWZ010000034">
    <property type="protein sequence ID" value="KAF9420276.1"/>
    <property type="molecule type" value="Genomic_DNA"/>
</dbReference>
<evidence type="ECO:0000256" key="1">
    <source>
        <dbReference type="SAM" id="MobiDB-lite"/>
    </source>
</evidence>
<accession>A0A835LD96</accession>
<feature type="chain" id="PRO_5032331076" evidence="2">
    <location>
        <begin position="24"/>
        <end position="126"/>
    </location>
</feature>
<sequence>MARLSILCVLVIVLSLYLERADAASRSVRSPQFGRPYPPFGPPPPPVRCFGPGCGPFGPGRFERRHHFNPYENNYGYIPPGAGRGSLSISKTISISAGGNAQSSASSGAGGGRSSAGSQASSFGGK</sequence>
<keyword evidence="2" id="KW-0732">Signal</keyword>
<dbReference type="AlphaFoldDB" id="A0A835LD96"/>
<evidence type="ECO:0000313" key="4">
    <source>
        <dbReference type="Proteomes" id="UP000648187"/>
    </source>
</evidence>
<feature type="signal peptide" evidence="2">
    <location>
        <begin position="1"/>
        <end position="23"/>
    </location>
</feature>
<reference evidence="3" key="1">
    <citation type="submission" date="2020-08" db="EMBL/GenBank/DDBJ databases">
        <title>Spodoptera exigua strain:BAW_Kor-Di-RS1 Genome sequencing and assembly.</title>
        <authorList>
            <person name="Kim J."/>
            <person name="Nam H.Y."/>
            <person name="Kwon M."/>
            <person name="Choi J.H."/>
            <person name="Cho S.R."/>
            <person name="Kim G.-H."/>
        </authorList>
    </citation>
    <scope>NUCLEOTIDE SEQUENCE</scope>
    <source>
        <strain evidence="3">BAW_Kor-Di-RS1</strain>
        <tissue evidence="3">Whole-body</tissue>
    </source>
</reference>
<proteinExistence type="predicted"/>
<gene>
    <name evidence="3" type="ORF">HW555_003497</name>
</gene>
<evidence type="ECO:0000256" key="2">
    <source>
        <dbReference type="SAM" id="SignalP"/>
    </source>
</evidence>
<comment type="caution">
    <text evidence="3">The sequence shown here is derived from an EMBL/GenBank/DDBJ whole genome shotgun (WGS) entry which is preliminary data.</text>
</comment>
<keyword evidence="4" id="KW-1185">Reference proteome</keyword>
<protein>
    <submittedName>
        <fullName evidence="3">Uncharacterized protein</fullName>
    </submittedName>
</protein>
<organism evidence="3 4">
    <name type="scientific">Spodoptera exigua</name>
    <name type="common">Beet armyworm</name>
    <name type="synonym">Noctua fulgens</name>
    <dbReference type="NCBI Taxonomy" id="7107"/>
    <lineage>
        <taxon>Eukaryota</taxon>
        <taxon>Metazoa</taxon>
        <taxon>Ecdysozoa</taxon>
        <taxon>Arthropoda</taxon>
        <taxon>Hexapoda</taxon>
        <taxon>Insecta</taxon>
        <taxon>Pterygota</taxon>
        <taxon>Neoptera</taxon>
        <taxon>Endopterygota</taxon>
        <taxon>Lepidoptera</taxon>
        <taxon>Glossata</taxon>
        <taxon>Ditrysia</taxon>
        <taxon>Noctuoidea</taxon>
        <taxon>Noctuidae</taxon>
        <taxon>Amphipyrinae</taxon>
        <taxon>Spodoptera</taxon>
    </lineage>
</organism>
<feature type="region of interest" description="Disordered" evidence="1">
    <location>
        <begin position="98"/>
        <end position="126"/>
    </location>
</feature>
<feature type="compositionally biased region" description="Low complexity" evidence="1">
    <location>
        <begin position="98"/>
        <end position="107"/>
    </location>
</feature>
<feature type="compositionally biased region" description="Low complexity" evidence="1">
    <location>
        <begin position="115"/>
        <end position="126"/>
    </location>
</feature>
<evidence type="ECO:0000313" key="3">
    <source>
        <dbReference type="EMBL" id="KAF9420276.1"/>
    </source>
</evidence>
<dbReference type="Proteomes" id="UP000648187">
    <property type="component" value="Unassembled WGS sequence"/>
</dbReference>